<dbReference type="AlphaFoldDB" id="A0A975BUF1"/>
<dbReference type="Proteomes" id="UP000663722">
    <property type="component" value="Chromosome"/>
</dbReference>
<evidence type="ECO:0000259" key="1">
    <source>
        <dbReference type="Pfam" id="PF01850"/>
    </source>
</evidence>
<dbReference type="Gene3D" id="3.40.50.1010">
    <property type="entry name" value="5'-nuclease"/>
    <property type="match status" value="1"/>
</dbReference>
<reference evidence="2" key="1">
    <citation type="journal article" date="2021" name="Microb. Physiol.">
        <title>Proteogenomic Insights into the Physiology of Marine, Sulfate-Reducing, Filamentous Desulfonema limicola and Desulfonema magnum.</title>
        <authorList>
            <person name="Schnaars V."/>
            <person name="Wohlbrand L."/>
            <person name="Scheve S."/>
            <person name="Hinrichs C."/>
            <person name="Reinhardt R."/>
            <person name="Rabus R."/>
        </authorList>
    </citation>
    <scope>NUCLEOTIDE SEQUENCE</scope>
    <source>
        <strain evidence="2">4be13</strain>
    </source>
</reference>
<sequence length="106" mass="11423">MLTAVTSPITLSECLILPYRLNSEALEEKFSALIVSGSNMMFMPIDDSIAKQAAKLRAKYNLSLADALQIAAALAAGSDAFLTNDIALKRVRELKILVIEEIAPEG</sequence>
<keyword evidence="3" id="KW-1185">Reference proteome</keyword>
<accession>A0A975BUF1</accession>
<dbReference type="KEGG" id="dmm:dnm_075410"/>
<dbReference type="InterPro" id="IPR029060">
    <property type="entry name" value="PIN-like_dom_sf"/>
</dbReference>
<dbReference type="EMBL" id="CP061800">
    <property type="protein sequence ID" value="QTA91473.1"/>
    <property type="molecule type" value="Genomic_DNA"/>
</dbReference>
<proteinExistence type="predicted"/>
<evidence type="ECO:0000313" key="2">
    <source>
        <dbReference type="EMBL" id="QTA91473.1"/>
    </source>
</evidence>
<evidence type="ECO:0000313" key="3">
    <source>
        <dbReference type="Proteomes" id="UP000663722"/>
    </source>
</evidence>
<name>A0A975BUF1_9BACT</name>
<protein>
    <submittedName>
        <fullName evidence="2">PIN domain-containing protein</fullName>
    </submittedName>
</protein>
<organism evidence="2 3">
    <name type="scientific">Desulfonema magnum</name>
    <dbReference type="NCBI Taxonomy" id="45655"/>
    <lineage>
        <taxon>Bacteria</taxon>
        <taxon>Pseudomonadati</taxon>
        <taxon>Thermodesulfobacteriota</taxon>
        <taxon>Desulfobacteria</taxon>
        <taxon>Desulfobacterales</taxon>
        <taxon>Desulfococcaceae</taxon>
        <taxon>Desulfonema</taxon>
    </lineage>
</organism>
<dbReference type="InterPro" id="IPR002716">
    <property type="entry name" value="PIN_dom"/>
</dbReference>
<gene>
    <name evidence="2" type="ORF">dnm_075410</name>
</gene>
<feature type="domain" description="PIN" evidence="1">
    <location>
        <begin position="4"/>
        <end position="93"/>
    </location>
</feature>
<dbReference type="SUPFAM" id="SSF88723">
    <property type="entry name" value="PIN domain-like"/>
    <property type="match status" value="1"/>
</dbReference>
<dbReference type="Pfam" id="PF01850">
    <property type="entry name" value="PIN"/>
    <property type="match status" value="1"/>
</dbReference>